<evidence type="ECO:0000313" key="1">
    <source>
        <dbReference type="EMBL" id="VFU54296.1"/>
    </source>
</evidence>
<dbReference type="EMBL" id="CAADRP010001830">
    <property type="protein sequence ID" value="VFU54296.1"/>
    <property type="molecule type" value="Genomic_DNA"/>
</dbReference>
<gene>
    <name evidence="1" type="ORF">SVIM_LOCUS378569</name>
</gene>
<name>A0A6N2MPB4_SALVM</name>
<organism evidence="1">
    <name type="scientific">Salix viminalis</name>
    <name type="common">Common osier</name>
    <name type="synonym">Basket willow</name>
    <dbReference type="NCBI Taxonomy" id="40686"/>
    <lineage>
        <taxon>Eukaryota</taxon>
        <taxon>Viridiplantae</taxon>
        <taxon>Streptophyta</taxon>
        <taxon>Embryophyta</taxon>
        <taxon>Tracheophyta</taxon>
        <taxon>Spermatophyta</taxon>
        <taxon>Magnoliopsida</taxon>
        <taxon>eudicotyledons</taxon>
        <taxon>Gunneridae</taxon>
        <taxon>Pentapetalae</taxon>
        <taxon>rosids</taxon>
        <taxon>fabids</taxon>
        <taxon>Malpighiales</taxon>
        <taxon>Salicaceae</taxon>
        <taxon>Saliceae</taxon>
        <taxon>Salix</taxon>
    </lineage>
</organism>
<reference evidence="1" key="1">
    <citation type="submission" date="2019-03" db="EMBL/GenBank/DDBJ databases">
        <authorList>
            <person name="Mank J."/>
            <person name="Almeida P."/>
        </authorList>
    </citation>
    <scope>NUCLEOTIDE SEQUENCE</scope>
    <source>
        <strain evidence="1">78183</strain>
    </source>
</reference>
<sequence length="81" mass="8749">MLSGEECASVSPKDCKKARIQQSCTIKCVTNCVRGGEAPGKGPLNVRRSSMVFKEGFRSRNYCLMECSDICNLIGDGDDGP</sequence>
<accession>A0A6N2MPB4</accession>
<dbReference type="AlphaFoldDB" id="A0A6N2MPB4"/>
<dbReference type="PANTHER" id="PTHR36006">
    <property type="entry name" value="BNAC02G25390D PROTEIN"/>
    <property type="match status" value="1"/>
</dbReference>
<dbReference type="PANTHER" id="PTHR36006:SF2">
    <property type="entry name" value="OS06G0704200 PROTEIN"/>
    <property type="match status" value="1"/>
</dbReference>
<protein>
    <submittedName>
        <fullName evidence="1">Uncharacterized protein</fullName>
    </submittedName>
</protein>
<proteinExistence type="predicted"/>